<sequence length="157" mass="17399">MSAVFRNTVLVRFGHCDAAGIVFYPRYFEMLNDFIEDWFAQALDWPFNAMHGAGHAGVPTADLHCRFTAPSRLGETLTRELRVAKLGQSSFTVQVRFVGPDAGLRLEVTQRLVCVDTGKIAPRPLPEPVRQAMAQYLDASLAAPDGARASEDSKRFE</sequence>
<evidence type="ECO:0000313" key="2">
    <source>
        <dbReference type="Proteomes" id="UP000727654"/>
    </source>
</evidence>
<dbReference type="Gene3D" id="3.10.129.10">
    <property type="entry name" value="Hotdog Thioesterase"/>
    <property type="match status" value="1"/>
</dbReference>
<dbReference type="SUPFAM" id="SSF54637">
    <property type="entry name" value="Thioesterase/thiol ester dehydrase-isomerase"/>
    <property type="match status" value="1"/>
</dbReference>
<dbReference type="Pfam" id="PF13279">
    <property type="entry name" value="4HBT_2"/>
    <property type="match status" value="1"/>
</dbReference>
<dbReference type="EC" id="3.1.2.28" evidence="1"/>
<protein>
    <submittedName>
        <fullName evidence="1">1,4-dihydroxy-2-naphthoyl-CoA hydrolase</fullName>
        <ecNumber evidence="1">3.1.2.28</ecNumber>
    </submittedName>
</protein>
<gene>
    <name evidence="1" type="ORF">LMG23992_02133</name>
</gene>
<evidence type="ECO:0000313" key="1">
    <source>
        <dbReference type="EMBL" id="CAG9172154.1"/>
    </source>
</evidence>
<dbReference type="CDD" id="cd00586">
    <property type="entry name" value="4HBT"/>
    <property type="match status" value="1"/>
</dbReference>
<comment type="caution">
    <text evidence="1">The sequence shown here is derived from an EMBL/GenBank/DDBJ whole genome shotgun (WGS) entry which is preliminary data.</text>
</comment>
<dbReference type="RefSeq" id="WP_224079762.1">
    <property type="nucleotide sequence ID" value="NZ_CAJZAI010000004.1"/>
</dbReference>
<reference evidence="1 2" key="1">
    <citation type="submission" date="2021-08" db="EMBL/GenBank/DDBJ databases">
        <authorList>
            <person name="Peeters C."/>
        </authorList>
    </citation>
    <scope>NUCLEOTIDE SEQUENCE [LARGE SCALE GENOMIC DNA]</scope>
    <source>
        <strain evidence="1 2">LMG 23992</strain>
    </source>
</reference>
<name>A0ABN7YHA3_9BURK</name>
<dbReference type="Proteomes" id="UP000727654">
    <property type="component" value="Unassembled WGS sequence"/>
</dbReference>
<proteinExistence type="predicted"/>
<dbReference type="InterPro" id="IPR029069">
    <property type="entry name" value="HotDog_dom_sf"/>
</dbReference>
<keyword evidence="1" id="KW-0378">Hydrolase</keyword>
<organism evidence="1 2">
    <name type="scientific">Cupriavidus laharis</name>
    <dbReference type="NCBI Taxonomy" id="151654"/>
    <lineage>
        <taxon>Bacteria</taxon>
        <taxon>Pseudomonadati</taxon>
        <taxon>Pseudomonadota</taxon>
        <taxon>Betaproteobacteria</taxon>
        <taxon>Burkholderiales</taxon>
        <taxon>Burkholderiaceae</taxon>
        <taxon>Cupriavidus</taxon>
    </lineage>
</organism>
<accession>A0ABN7YHA3</accession>
<dbReference type="InterPro" id="IPR050563">
    <property type="entry name" value="4-hydroxybenzoyl-CoA_TE"/>
</dbReference>
<dbReference type="PANTHER" id="PTHR31793">
    <property type="entry name" value="4-HYDROXYBENZOYL-COA THIOESTERASE FAMILY MEMBER"/>
    <property type="match status" value="1"/>
</dbReference>
<keyword evidence="2" id="KW-1185">Reference proteome</keyword>
<dbReference type="PANTHER" id="PTHR31793:SF24">
    <property type="entry name" value="LONG-CHAIN ACYL-COA THIOESTERASE FADM"/>
    <property type="match status" value="1"/>
</dbReference>
<dbReference type="GO" id="GO:0061522">
    <property type="term" value="F:1,4-dihydroxy-2-naphthoyl-CoA thioesterase activity"/>
    <property type="evidence" value="ECO:0007669"/>
    <property type="project" value="UniProtKB-EC"/>
</dbReference>
<dbReference type="EMBL" id="CAJZAI010000004">
    <property type="protein sequence ID" value="CAG9172154.1"/>
    <property type="molecule type" value="Genomic_DNA"/>
</dbReference>